<feature type="region of interest" description="Disordered" evidence="1">
    <location>
        <begin position="1"/>
        <end position="50"/>
    </location>
</feature>
<accession>A0A8J6DFZ1</accession>
<feature type="compositionally biased region" description="Basic and acidic residues" evidence="1">
    <location>
        <begin position="1"/>
        <end position="11"/>
    </location>
</feature>
<evidence type="ECO:0000256" key="1">
    <source>
        <dbReference type="SAM" id="MobiDB-lite"/>
    </source>
</evidence>
<evidence type="ECO:0000313" key="2">
    <source>
        <dbReference type="EMBL" id="KAG8506225.1"/>
    </source>
</evidence>
<gene>
    <name evidence="2" type="ORF">J0S82_004255</name>
</gene>
<dbReference type="AlphaFoldDB" id="A0A8J6DFZ1"/>
<feature type="non-terminal residue" evidence="2">
    <location>
        <position position="110"/>
    </location>
</feature>
<feature type="compositionally biased region" description="Acidic residues" evidence="1">
    <location>
        <begin position="31"/>
        <end position="49"/>
    </location>
</feature>
<sequence>KGQSARNEEGFGHTGPCSCGRNHWNGVTDSKDDDNTDLFDSDDEGDEEESKTILVANFSIFLDMKPCSGDTHVILEERVRNIHVELKTTKLEQKLEKQIIASEESMQPMD</sequence>
<name>A0A8J6DFZ1_GALPY</name>
<proteinExistence type="predicted"/>
<dbReference type="EMBL" id="JAGFMF010012177">
    <property type="protein sequence ID" value="KAG8506225.1"/>
    <property type="molecule type" value="Genomic_DNA"/>
</dbReference>
<organism evidence="2 3">
    <name type="scientific">Galemys pyrenaicus</name>
    <name type="common">Iberian desman</name>
    <name type="synonym">Pyrenean desman</name>
    <dbReference type="NCBI Taxonomy" id="202257"/>
    <lineage>
        <taxon>Eukaryota</taxon>
        <taxon>Metazoa</taxon>
        <taxon>Chordata</taxon>
        <taxon>Craniata</taxon>
        <taxon>Vertebrata</taxon>
        <taxon>Euteleostomi</taxon>
        <taxon>Mammalia</taxon>
        <taxon>Eutheria</taxon>
        <taxon>Laurasiatheria</taxon>
        <taxon>Eulipotyphla</taxon>
        <taxon>Talpidae</taxon>
        <taxon>Galemys</taxon>
    </lineage>
</organism>
<feature type="non-terminal residue" evidence="2">
    <location>
        <position position="1"/>
    </location>
</feature>
<keyword evidence="3" id="KW-1185">Reference proteome</keyword>
<comment type="caution">
    <text evidence="2">The sequence shown here is derived from an EMBL/GenBank/DDBJ whole genome shotgun (WGS) entry which is preliminary data.</text>
</comment>
<reference evidence="2" key="1">
    <citation type="journal article" date="2021" name="Evol. Appl.">
        <title>The genome of the Pyrenean desman and the effects of bottlenecks and inbreeding on the genomic landscape of an endangered species.</title>
        <authorList>
            <person name="Escoda L."/>
            <person name="Castresana J."/>
        </authorList>
    </citation>
    <scope>NUCLEOTIDE SEQUENCE</scope>
    <source>
        <strain evidence="2">IBE-C5619</strain>
    </source>
</reference>
<dbReference type="Proteomes" id="UP000700334">
    <property type="component" value="Unassembled WGS sequence"/>
</dbReference>
<evidence type="ECO:0000313" key="3">
    <source>
        <dbReference type="Proteomes" id="UP000700334"/>
    </source>
</evidence>
<protein>
    <submittedName>
        <fullName evidence="2">Uncharacterized protein</fullName>
    </submittedName>
</protein>